<accession>A0AAV7LMN7</accession>
<name>A0AAV7LMN7_PLEWA</name>
<comment type="caution">
    <text evidence="1">The sequence shown here is derived from an EMBL/GenBank/DDBJ whole genome shotgun (WGS) entry which is preliminary data.</text>
</comment>
<keyword evidence="2" id="KW-1185">Reference proteome</keyword>
<evidence type="ECO:0000313" key="2">
    <source>
        <dbReference type="Proteomes" id="UP001066276"/>
    </source>
</evidence>
<sequence>MPLPGCTTRADADPHWTSVLTNCTVTAFDLESLGALGIELPPLARSTTHSIGPIWVLRVIESGGSHLARIS</sequence>
<proteinExistence type="predicted"/>
<evidence type="ECO:0000313" key="1">
    <source>
        <dbReference type="EMBL" id="KAJ1092841.1"/>
    </source>
</evidence>
<dbReference type="EMBL" id="JANPWB010000015">
    <property type="protein sequence ID" value="KAJ1092841.1"/>
    <property type="molecule type" value="Genomic_DNA"/>
</dbReference>
<organism evidence="1 2">
    <name type="scientific">Pleurodeles waltl</name>
    <name type="common">Iberian ribbed newt</name>
    <dbReference type="NCBI Taxonomy" id="8319"/>
    <lineage>
        <taxon>Eukaryota</taxon>
        <taxon>Metazoa</taxon>
        <taxon>Chordata</taxon>
        <taxon>Craniata</taxon>
        <taxon>Vertebrata</taxon>
        <taxon>Euteleostomi</taxon>
        <taxon>Amphibia</taxon>
        <taxon>Batrachia</taxon>
        <taxon>Caudata</taxon>
        <taxon>Salamandroidea</taxon>
        <taxon>Salamandridae</taxon>
        <taxon>Pleurodelinae</taxon>
        <taxon>Pleurodeles</taxon>
    </lineage>
</organism>
<protein>
    <submittedName>
        <fullName evidence="1">Uncharacterized protein</fullName>
    </submittedName>
</protein>
<dbReference type="Proteomes" id="UP001066276">
    <property type="component" value="Chromosome 11"/>
</dbReference>
<reference evidence="1" key="1">
    <citation type="journal article" date="2022" name="bioRxiv">
        <title>Sequencing and chromosome-scale assembly of the giantPleurodeles waltlgenome.</title>
        <authorList>
            <person name="Brown T."/>
            <person name="Elewa A."/>
            <person name="Iarovenko S."/>
            <person name="Subramanian E."/>
            <person name="Araus A.J."/>
            <person name="Petzold A."/>
            <person name="Susuki M."/>
            <person name="Suzuki K.-i.T."/>
            <person name="Hayashi T."/>
            <person name="Toyoda A."/>
            <person name="Oliveira C."/>
            <person name="Osipova E."/>
            <person name="Leigh N.D."/>
            <person name="Simon A."/>
            <person name="Yun M.H."/>
        </authorList>
    </citation>
    <scope>NUCLEOTIDE SEQUENCE</scope>
    <source>
        <strain evidence="1">20211129_DDA</strain>
        <tissue evidence="1">Liver</tissue>
    </source>
</reference>
<gene>
    <name evidence="1" type="ORF">NDU88_005951</name>
</gene>
<dbReference type="AlphaFoldDB" id="A0AAV7LMN7"/>